<protein>
    <recommendedName>
        <fullName evidence="2">Tyr recombinase domain-containing protein</fullName>
    </recommendedName>
</protein>
<dbReference type="SUPFAM" id="SSF56349">
    <property type="entry name" value="DNA breaking-rejoining enzymes"/>
    <property type="match status" value="1"/>
</dbReference>
<keyword evidence="4" id="KW-1185">Reference proteome</keyword>
<accession>A0A4P7GQW7</accession>
<dbReference type="Gene3D" id="1.10.443.10">
    <property type="entry name" value="Intergrase catalytic core"/>
    <property type="match status" value="1"/>
</dbReference>
<proteinExistence type="predicted"/>
<gene>
    <name evidence="3" type="ORF">EXE57_00720</name>
</gene>
<name>A0A4P7GQW7_9ACTN</name>
<keyword evidence="1" id="KW-0233">DNA recombination</keyword>
<dbReference type="GO" id="GO:0003677">
    <property type="term" value="F:DNA binding"/>
    <property type="evidence" value="ECO:0007669"/>
    <property type="project" value="InterPro"/>
</dbReference>
<feature type="domain" description="Tyr recombinase" evidence="2">
    <location>
        <begin position="1"/>
        <end position="93"/>
    </location>
</feature>
<dbReference type="PROSITE" id="PS51898">
    <property type="entry name" value="TYR_RECOMBINASE"/>
    <property type="match status" value="1"/>
</dbReference>
<dbReference type="InterPro" id="IPR002104">
    <property type="entry name" value="Integrase_catalytic"/>
</dbReference>
<evidence type="ECO:0000256" key="1">
    <source>
        <dbReference type="ARBA" id="ARBA00023172"/>
    </source>
</evidence>
<dbReference type="AlphaFoldDB" id="A0A4P7GQW7"/>
<organism evidence="3 4">
    <name type="scientific">Nocardioides euryhalodurans</name>
    <dbReference type="NCBI Taxonomy" id="2518370"/>
    <lineage>
        <taxon>Bacteria</taxon>
        <taxon>Bacillati</taxon>
        <taxon>Actinomycetota</taxon>
        <taxon>Actinomycetes</taxon>
        <taxon>Propionibacteriales</taxon>
        <taxon>Nocardioidaceae</taxon>
        <taxon>Nocardioides</taxon>
    </lineage>
</organism>
<dbReference type="EMBL" id="CP038267">
    <property type="protein sequence ID" value="QBR94247.1"/>
    <property type="molecule type" value="Genomic_DNA"/>
</dbReference>
<dbReference type="GO" id="GO:0015074">
    <property type="term" value="P:DNA integration"/>
    <property type="evidence" value="ECO:0007669"/>
    <property type="project" value="InterPro"/>
</dbReference>
<dbReference type="KEGG" id="noy:EXE57_00720"/>
<reference evidence="3 4" key="1">
    <citation type="submission" date="2019-03" db="EMBL/GenBank/DDBJ databases">
        <title>Three New Species of Nocardioides, Nocardioides euryhalodurans sp. nov., Nocardioides seonyuensis sp. nov. and Nocardioides eburneoflavus sp. nov., Iolated from Soil.</title>
        <authorList>
            <person name="Roh S.G."/>
            <person name="Lee C."/>
            <person name="Kim M.-K."/>
            <person name="Kim S.B."/>
        </authorList>
    </citation>
    <scope>NUCLEOTIDE SEQUENCE [LARGE SCALE GENOMIC DNA]</scope>
    <source>
        <strain evidence="3 4">MMS17-SY117</strain>
    </source>
</reference>
<evidence type="ECO:0000313" key="3">
    <source>
        <dbReference type="EMBL" id="QBR94247.1"/>
    </source>
</evidence>
<dbReference type="InterPro" id="IPR013762">
    <property type="entry name" value="Integrase-like_cat_sf"/>
</dbReference>
<dbReference type="GO" id="GO:0006310">
    <property type="term" value="P:DNA recombination"/>
    <property type="evidence" value="ECO:0007669"/>
    <property type="project" value="UniProtKB-KW"/>
</dbReference>
<dbReference type="OrthoDB" id="4326943at2"/>
<evidence type="ECO:0000259" key="2">
    <source>
        <dbReference type="PROSITE" id="PS51898"/>
    </source>
</evidence>
<dbReference type="Proteomes" id="UP000294894">
    <property type="component" value="Chromosome"/>
</dbReference>
<dbReference type="InterPro" id="IPR011010">
    <property type="entry name" value="DNA_brk_join_enz"/>
</dbReference>
<sequence length="93" mass="10090">MSCASFHVISSVNAEKRKGPKSVDLPDIVEMLVATGMRIGELLALRWSDIELTPAARATAILRVLTPSSAPDVRIATIPIRRRVGARRAQSEP</sequence>
<evidence type="ECO:0000313" key="4">
    <source>
        <dbReference type="Proteomes" id="UP000294894"/>
    </source>
</evidence>